<dbReference type="Pfam" id="PF24721">
    <property type="entry name" value="HAB"/>
    <property type="match status" value="1"/>
</dbReference>
<sequence>MNIPPRPKTHRITSDVPEHLLEAFQHTIAEFFANAHGGQTGAQRAAKIRAGDREGGLDSLPQPVDMPEGDTEQAETVAEFLAGLYNGTDYRFDLTALRAPEEDLFEHCLAVLRLDHRPTVKVRGYFPGGEQRWQQIITRWNLDKRPAPAPVHGERYQARYVTNQEAPGYRDMTLVVAIDGDPARQLPIELHFSAGDSERIAVILSTCIAGRPREWHEEPLDIKAGELRPQWFSIPGARLMGQ</sequence>
<dbReference type="GeneID" id="97045709"/>
<dbReference type="Proteomes" id="UP000494255">
    <property type="component" value="Unassembled WGS sequence"/>
</dbReference>
<organism evidence="3 4">
    <name type="scientific">Paraburkholderia sediminicola</name>
    <dbReference type="NCBI Taxonomy" id="458836"/>
    <lineage>
        <taxon>Bacteria</taxon>
        <taxon>Pseudomonadati</taxon>
        <taxon>Pseudomonadota</taxon>
        <taxon>Betaproteobacteria</taxon>
        <taxon>Burkholderiales</taxon>
        <taxon>Burkholderiaceae</taxon>
        <taxon>Paraburkholderia</taxon>
    </lineage>
</organism>
<proteinExistence type="predicted"/>
<keyword evidence="4" id="KW-1185">Reference proteome</keyword>
<dbReference type="Pfam" id="PF24720">
    <property type="entry name" value="DUF7673"/>
    <property type="match status" value="1"/>
</dbReference>
<evidence type="ECO:0000259" key="1">
    <source>
        <dbReference type="Pfam" id="PF24720"/>
    </source>
</evidence>
<dbReference type="InterPro" id="IPR056090">
    <property type="entry name" value="DUF7673"/>
</dbReference>
<evidence type="ECO:0000259" key="2">
    <source>
        <dbReference type="Pfam" id="PF24721"/>
    </source>
</evidence>
<reference evidence="3 4" key="1">
    <citation type="submission" date="2020-04" db="EMBL/GenBank/DDBJ databases">
        <authorList>
            <person name="De Canck E."/>
        </authorList>
    </citation>
    <scope>NUCLEOTIDE SEQUENCE [LARGE SCALE GENOMIC DNA]</scope>
    <source>
        <strain evidence="3 4">LMG 24238</strain>
    </source>
</reference>
<dbReference type="AlphaFoldDB" id="A0A6J5CSS0"/>
<evidence type="ECO:0000313" key="4">
    <source>
        <dbReference type="Proteomes" id="UP000494255"/>
    </source>
</evidence>
<dbReference type="RefSeq" id="WP_175054554.1">
    <property type="nucleotide sequence ID" value="NZ_CADIKC010000017.1"/>
</dbReference>
<name>A0A6J5CSS0_9BURK</name>
<dbReference type="EMBL" id="CADIKC010000017">
    <property type="protein sequence ID" value="CAB3743869.1"/>
    <property type="molecule type" value="Genomic_DNA"/>
</dbReference>
<dbReference type="InterPro" id="IPR056469">
    <property type="entry name" value="HAB_dom"/>
</dbReference>
<evidence type="ECO:0000313" key="3">
    <source>
        <dbReference type="EMBL" id="CAB3743869.1"/>
    </source>
</evidence>
<protein>
    <submittedName>
        <fullName evidence="3">Uncharacterized protein</fullName>
    </submittedName>
</protein>
<feature type="domain" description="Half a barrel" evidence="2">
    <location>
        <begin position="155"/>
        <end position="232"/>
    </location>
</feature>
<gene>
    <name evidence="3" type="ORF">LMG24238_07153</name>
</gene>
<feature type="domain" description="DUF7673" evidence="1">
    <location>
        <begin position="59"/>
        <end position="141"/>
    </location>
</feature>
<accession>A0A6J5CSS0</accession>